<proteinExistence type="predicted"/>
<accession>A0ABZ2K9Q8</accession>
<organism evidence="1 2">
    <name type="scientific">Pendulispora brunnea</name>
    <dbReference type="NCBI Taxonomy" id="2905690"/>
    <lineage>
        <taxon>Bacteria</taxon>
        <taxon>Pseudomonadati</taxon>
        <taxon>Myxococcota</taxon>
        <taxon>Myxococcia</taxon>
        <taxon>Myxococcales</taxon>
        <taxon>Sorangiineae</taxon>
        <taxon>Pendulisporaceae</taxon>
        <taxon>Pendulispora</taxon>
    </lineage>
</organism>
<name>A0ABZ2K9Q8_9BACT</name>
<keyword evidence="2" id="KW-1185">Reference proteome</keyword>
<evidence type="ECO:0000313" key="1">
    <source>
        <dbReference type="EMBL" id="WXA94300.1"/>
    </source>
</evidence>
<sequence length="61" mass="6533">MEVIVPEGTLVHNRTALVFAMAMKDGAFVTVQLVTNESPEATEAHEVARAMSVLHQVAAGR</sequence>
<dbReference type="RefSeq" id="WP_394844901.1">
    <property type="nucleotide sequence ID" value="NZ_CP089982.1"/>
</dbReference>
<dbReference type="EMBL" id="CP089982">
    <property type="protein sequence ID" value="WXA94300.1"/>
    <property type="molecule type" value="Genomic_DNA"/>
</dbReference>
<protein>
    <submittedName>
        <fullName evidence="1">Uncharacterized protein</fullName>
    </submittedName>
</protein>
<dbReference type="Proteomes" id="UP001379533">
    <property type="component" value="Chromosome"/>
</dbReference>
<gene>
    <name evidence="1" type="ORF">LZC95_48630</name>
</gene>
<reference evidence="1 2" key="1">
    <citation type="submission" date="2021-12" db="EMBL/GenBank/DDBJ databases">
        <title>Discovery of the Pendulisporaceae a myxobacterial family with distinct sporulation behavior and unique specialized metabolism.</title>
        <authorList>
            <person name="Garcia R."/>
            <person name="Popoff A."/>
            <person name="Bader C.D."/>
            <person name="Loehr J."/>
            <person name="Walesch S."/>
            <person name="Walt C."/>
            <person name="Boldt J."/>
            <person name="Bunk B."/>
            <person name="Haeckl F.J.F.P.J."/>
            <person name="Gunesch A.P."/>
            <person name="Birkelbach J."/>
            <person name="Nuebel U."/>
            <person name="Pietschmann T."/>
            <person name="Bach T."/>
            <person name="Mueller R."/>
        </authorList>
    </citation>
    <scope>NUCLEOTIDE SEQUENCE [LARGE SCALE GENOMIC DNA]</scope>
    <source>
        <strain evidence="1 2">MSr12523</strain>
    </source>
</reference>
<evidence type="ECO:0000313" key="2">
    <source>
        <dbReference type="Proteomes" id="UP001379533"/>
    </source>
</evidence>